<dbReference type="Pfam" id="PF13731">
    <property type="entry name" value="WxL"/>
    <property type="match status" value="1"/>
</dbReference>
<evidence type="ECO:0000313" key="5">
    <source>
        <dbReference type="Proteomes" id="UP000321794"/>
    </source>
</evidence>
<evidence type="ECO:0000259" key="3">
    <source>
        <dbReference type="Pfam" id="PF13731"/>
    </source>
</evidence>
<feature type="chain" id="PRO_5047478150" description="WxL domain-containing protein" evidence="2">
    <location>
        <begin position="26"/>
        <end position="584"/>
    </location>
</feature>
<dbReference type="InterPro" id="IPR013320">
    <property type="entry name" value="ConA-like_dom_sf"/>
</dbReference>
<dbReference type="EMBL" id="BJZK01000030">
    <property type="protein sequence ID" value="GEO72912.1"/>
    <property type="molecule type" value="Genomic_DNA"/>
</dbReference>
<evidence type="ECO:0000313" key="4">
    <source>
        <dbReference type="EMBL" id="GEO72912.1"/>
    </source>
</evidence>
<reference evidence="4 5" key="1">
    <citation type="submission" date="2019-07" db="EMBL/GenBank/DDBJ databases">
        <title>Whole genome shotgun sequence of Lactobacillus zymae NBRC 107157.</title>
        <authorList>
            <person name="Hosoyama A."/>
            <person name="Uohara A."/>
            <person name="Ohji S."/>
            <person name="Ichikawa N."/>
        </authorList>
    </citation>
    <scope>NUCLEOTIDE SEQUENCE [LARGE SCALE GENOMIC DNA]</scope>
    <source>
        <strain evidence="4 5">NBRC 107157</strain>
    </source>
</reference>
<feature type="compositionally biased region" description="Low complexity" evidence="1">
    <location>
        <begin position="329"/>
        <end position="346"/>
    </location>
</feature>
<proteinExistence type="predicted"/>
<dbReference type="RefSeq" id="WP_057732232.1">
    <property type="nucleotide sequence ID" value="NZ_BJZK01000030.1"/>
</dbReference>
<dbReference type="SUPFAM" id="SSF49899">
    <property type="entry name" value="Concanavalin A-like lectins/glucanases"/>
    <property type="match status" value="1"/>
</dbReference>
<protein>
    <recommendedName>
        <fullName evidence="3">WxL domain-containing protein</fullName>
    </recommendedName>
</protein>
<organism evidence="4 5">
    <name type="scientific">Levilactobacillus zymae</name>
    <dbReference type="NCBI Taxonomy" id="267363"/>
    <lineage>
        <taxon>Bacteria</taxon>
        <taxon>Bacillati</taxon>
        <taxon>Bacillota</taxon>
        <taxon>Bacilli</taxon>
        <taxon>Lactobacillales</taxon>
        <taxon>Lactobacillaceae</taxon>
        <taxon>Levilactobacillus</taxon>
    </lineage>
</organism>
<feature type="domain" description="WxL" evidence="3">
    <location>
        <begin position="476"/>
        <end position="583"/>
    </location>
</feature>
<accession>A0ABQ0X3M2</accession>
<evidence type="ECO:0000256" key="2">
    <source>
        <dbReference type="SAM" id="SignalP"/>
    </source>
</evidence>
<dbReference type="Proteomes" id="UP000321794">
    <property type="component" value="Unassembled WGS sequence"/>
</dbReference>
<keyword evidence="2" id="KW-0732">Signal</keyword>
<sequence>MLKRWLSVGLILIAVGLTSGVTAHADSDDSALATAPTGVTLTGANPPLTPSTQALNRAQIAPSHAHSQVVTLTQGADQFGAVWSTNDHAFRLNRNQTVSAWLDLGQPADGGMAFVLQNDSQLLNAMPKFTTPIAETLGVWGVDTTPTQSSAKALSQTAIQNSWALAFDAGNHAQTNAQAPGQANSFDVGAASPHVAAGYPGAAATYQSHKVSGALGGLLTPNQYAYSLVHQGLLPVADLANGQWHHVTLRWRAAARTMTVTVNDRNPRTNAAQTGQRRTMAVDLNQVDPSHTGYARWGFTATTGPRATSDPLVVLTQLPQRTVAPGKVTSRATKAITTQTTTSRATQTPVTVRLQGARTIKIAPLQRAMLSGQVTATASRLPAGLRVTPVVDGHRLAPVRVTATGQLTTGIAAVRLQPGTNRVKWVARIGTRQVAQSPTATVDVTPGQLTFTALSTTAGFQRTKLPTTSELVPRQAGWQIEVQDTRGTGSRWTLLAQAGRFTNSATGRPMAGTPVFVNGQTMTPLGTTPTPIMTHTTNDGRAAGKTNVVAHWSTKTGVLLHAQPGTAAGRYQGKLTWTLTNAPE</sequence>
<dbReference type="InterPro" id="IPR027994">
    <property type="entry name" value="WxL_dom"/>
</dbReference>
<feature type="signal peptide" evidence="2">
    <location>
        <begin position="1"/>
        <end position="25"/>
    </location>
</feature>
<feature type="region of interest" description="Disordered" evidence="1">
    <location>
        <begin position="327"/>
        <end position="346"/>
    </location>
</feature>
<evidence type="ECO:0000256" key="1">
    <source>
        <dbReference type="SAM" id="MobiDB-lite"/>
    </source>
</evidence>
<gene>
    <name evidence="4" type="ORF">LZY01_20800</name>
</gene>
<comment type="caution">
    <text evidence="4">The sequence shown here is derived from an EMBL/GenBank/DDBJ whole genome shotgun (WGS) entry which is preliminary data.</text>
</comment>
<keyword evidence="5" id="KW-1185">Reference proteome</keyword>
<dbReference type="Gene3D" id="2.60.120.200">
    <property type="match status" value="1"/>
</dbReference>
<name>A0ABQ0X3M2_9LACO</name>